<dbReference type="Proteomes" id="UP000428328">
    <property type="component" value="Chromosome"/>
</dbReference>
<name>A0A6I6JRM4_9BACT</name>
<keyword evidence="2" id="KW-1185">Reference proteome</keyword>
<sequence>MATKKKRIDPSKIHADYVIDMRENAKWFAEVQYSSTLSGPKGHKQVEMSSIPTFNIRGHLSFTQSKKVKVGNPVDVRIYVDEEGRVQEFIGIIDKYKEVLQVVMWLPWEIVNHMHMTFISGKAEMVTVFGTELYRRSASVWGIDTKAEYDIQDYID</sequence>
<organism evidence="1 2">
    <name type="scientific">Pseudodesulfovibrio cashew</name>
    <dbReference type="NCBI Taxonomy" id="2678688"/>
    <lineage>
        <taxon>Bacteria</taxon>
        <taxon>Pseudomonadati</taxon>
        <taxon>Thermodesulfobacteriota</taxon>
        <taxon>Desulfovibrionia</taxon>
        <taxon>Desulfovibrionales</taxon>
        <taxon>Desulfovibrionaceae</taxon>
    </lineage>
</organism>
<evidence type="ECO:0000313" key="1">
    <source>
        <dbReference type="EMBL" id="QGY40254.1"/>
    </source>
</evidence>
<protein>
    <submittedName>
        <fullName evidence="1">Uncharacterized protein</fullName>
    </submittedName>
</protein>
<dbReference type="AlphaFoldDB" id="A0A6I6JRM4"/>
<dbReference type="RefSeq" id="WP_158947475.1">
    <property type="nucleotide sequence ID" value="NZ_CP046400.1"/>
</dbReference>
<gene>
    <name evidence="1" type="ORF">GM415_08975</name>
</gene>
<dbReference type="EMBL" id="CP046400">
    <property type="protein sequence ID" value="QGY40254.1"/>
    <property type="molecule type" value="Genomic_DNA"/>
</dbReference>
<proteinExistence type="predicted"/>
<reference evidence="1 2" key="1">
    <citation type="submission" date="2019-11" db="EMBL/GenBank/DDBJ databases">
        <authorList>
            <person name="Zheng R.K."/>
            <person name="Sun C.M."/>
        </authorList>
    </citation>
    <scope>NUCLEOTIDE SEQUENCE [LARGE SCALE GENOMIC DNA]</scope>
    <source>
        <strain evidence="1 2">SRB007</strain>
    </source>
</reference>
<dbReference type="KEGG" id="psel:GM415_08975"/>
<accession>A0A6I6JRM4</accession>
<evidence type="ECO:0000313" key="2">
    <source>
        <dbReference type="Proteomes" id="UP000428328"/>
    </source>
</evidence>